<comment type="caution">
    <text evidence="1">The sequence shown here is derived from an EMBL/GenBank/DDBJ whole genome shotgun (WGS) entry which is preliminary data.</text>
</comment>
<proteinExistence type="predicted"/>
<evidence type="ECO:0008006" key="3">
    <source>
        <dbReference type="Google" id="ProtNLM"/>
    </source>
</evidence>
<dbReference type="AlphaFoldDB" id="A0A147IX43"/>
<name>A0A147IX43_9SPHN</name>
<protein>
    <recommendedName>
        <fullName evidence="3">Hemolysin</fullName>
    </recommendedName>
</protein>
<gene>
    <name evidence="1" type="ORF">NS355_04550</name>
</gene>
<dbReference type="PATRIC" id="fig|172044.3.peg.564"/>
<sequence length="67" mass="7501">MLDGRVVDQRLLMFGRRRRAVMPNPASVQCERYGGRVEVVNGPAGQTGYCHLPNGAVVEEWALFRGR</sequence>
<evidence type="ECO:0000313" key="2">
    <source>
        <dbReference type="Proteomes" id="UP000073923"/>
    </source>
</evidence>
<dbReference type="Proteomes" id="UP000073923">
    <property type="component" value="Unassembled WGS sequence"/>
</dbReference>
<evidence type="ECO:0000313" key="1">
    <source>
        <dbReference type="EMBL" id="KTW00309.1"/>
    </source>
</evidence>
<accession>A0A147IX43</accession>
<reference evidence="1 2" key="1">
    <citation type="journal article" date="2016" name="Front. Microbiol.">
        <title>Genomic Resource of Rice Seed Associated Bacteria.</title>
        <authorList>
            <person name="Midha S."/>
            <person name="Bansal K."/>
            <person name="Sharma S."/>
            <person name="Kumar N."/>
            <person name="Patil P.P."/>
            <person name="Chaudhry V."/>
            <person name="Patil P.B."/>
        </authorList>
    </citation>
    <scope>NUCLEOTIDE SEQUENCE [LARGE SCALE GENOMIC DNA]</scope>
    <source>
        <strain evidence="1 2">NS355</strain>
    </source>
</reference>
<dbReference type="Pfam" id="PF03891">
    <property type="entry name" value="DUF333"/>
    <property type="match status" value="1"/>
</dbReference>
<organism evidence="1 2">
    <name type="scientific">Sphingomonas yabuuchiae</name>
    <dbReference type="NCBI Taxonomy" id="172044"/>
    <lineage>
        <taxon>Bacteria</taxon>
        <taxon>Pseudomonadati</taxon>
        <taxon>Pseudomonadota</taxon>
        <taxon>Alphaproteobacteria</taxon>
        <taxon>Sphingomonadales</taxon>
        <taxon>Sphingomonadaceae</taxon>
        <taxon>Sphingomonas</taxon>
    </lineage>
</organism>
<dbReference type="InterPro" id="IPR005590">
    <property type="entry name" value="DUF333"/>
</dbReference>
<dbReference type="EMBL" id="LDTF01000015">
    <property type="protein sequence ID" value="KTW00309.1"/>
    <property type="molecule type" value="Genomic_DNA"/>
</dbReference>